<dbReference type="InterPro" id="IPR011991">
    <property type="entry name" value="ArsR-like_HTH"/>
</dbReference>
<dbReference type="KEGG" id="ccai:NAS2_1572"/>
<dbReference type="GeneID" id="55585381"/>
<dbReference type="InterPro" id="IPR036388">
    <property type="entry name" value="WH-like_DNA-bd_sf"/>
</dbReference>
<gene>
    <name evidence="1" type="ORF">NAS2_1572</name>
</gene>
<dbReference type="SUPFAM" id="SSF46785">
    <property type="entry name" value="Winged helix' DNA-binding domain"/>
    <property type="match status" value="1"/>
</dbReference>
<keyword evidence="2" id="KW-1185">Reference proteome</keyword>
<dbReference type="InterPro" id="IPR036390">
    <property type="entry name" value="WH_DNA-bd_sf"/>
</dbReference>
<dbReference type="AlphaFoldDB" id="A0A4P2VEF3"/>
<sequence length="166" mass="18763">MPELTVHVSYGDINADFTGKDADEVLHALNSFLVSMIPELELARKLHLSYTLRDLAEMFGEYVKLTPEGPRVVVQDPKMSDKQLIALQLVAARIAYELGRSERDGMVVQEIEQATALKPKSISSRLSELTKQNIVERRGENRTIYYRITTYGIGWLSKELAARARP</sequence>
<dbReference type="RefSeq" id="WP_174449124.1">
    <property type="nucleotide sequence ID" value="NZ_AP018732.1"/>
</dbReference>
<evidence type="ECO:0000313" key="2">
    <source>
        <dbReference type="Proteomes" id="UP000509448"/>
    </source>
</evidence>
<reference evidence="1 2" key="1">
    <citation type="journal article" date="2019" name="ISME J.">
        <title>Isolation and characterization of a thermophilic sulfur- and iron-reducing thaumarchaeote from a terrestrial acidic hot spring.</title>
        <authorList>
            <person name="Kato S."/>
            <person name="Itoh T."/>
            <person name="Yuki M."/>
            <person name="Nagamori M."/>
            <person name="Ohnishi M."/>
            <person name="Uematsu K."/>
            <person name="Suzuki K."/>
            <person name="Takashina T."/>
            <person name="Ohkuma M."/>
        </authorList>
    </citation>
    <scope>NUCLEOTIDE SEQUENCE [LARGE SCALE GENOMIC DNA]</scope>
    <source>
        <strain evidence="1 2">NAS-02</strain>
    </source>
</reference>
<organism evidence="1 2">
    <name type="scientific">Conexivisphaera calida</name>
    <dbReference type="NCBI Taxonomy" id="1874277"/>
    <lineage>
        <taxon>Archaea</taxon>
        <taxon>Nitrososphaerota</taxon>
        <taxon>Conexivisphaeria</taxon>
        <taxon>Conexivisphaerales</taxon>
        <taxon>Conexivisphaeraceae</taxon>
        <taxon>Conexivisphaera</taxon>
    </lineage>
</organism>
<dbReference type="Gene3D" id="1.10.10.10">
    <property type="entry name" value="Winged helix-like DNA-binding domain superfamily/Winged helix DNA-binding domain"/>
    <property type="match status" value="1"/>
</dbReference>
<accession>A0A4P2VEF3</accession>
<protein>
    <submittedName>
        <fullName evidence="1">Uncharacterized protein</fullName>
    </submittedName>
</protein>
<evidence type="ECO:0000313" key="1">
    <source>
        <dbReference type="EMBL" id="BBE42949.1"/>
    </source>
</evidence>
<dbReference type="OrthoDB" id="8524at2157"/>
<dbReference type="EMBL" id="AP018732">
    <property type="protein sequence ID" value="BBE42949.1"/>
    <property type="molecule type" value="Genomic_DNA"/>
</dbReference>
<proteinExistence type="predicted"/>
<name>A0A4P2VEF3_9ARCH</name>
<dbReference type="Proteomes" id="UP000509448">
    <property type="component" value="Chromosome"/>
</dbReference>
<dbReference type="CDD" id="cd00090">
    <property type="entry name" value="HTH_ARSR"/>
    <property type="match status" value="1"/>
</dbReference>